<evidence type="ECO:0000256" key="9">
    <source>
        <dbReference type="ARBA" id="ARBA00023316"/>
    </source>
</evidence>
<protein>
    <recommendedName>
        <fullName evidence="10 11">UDP-N-acetylmuramoyl-tripeptide--D-alanyl-D-alanine ligase</fullName>
        <ecNumber evidence="10 11">6.3.2.10</ecNumber>
    </recommendedName>
    <alternativeName>
        <fullName evidence="10">D-alanyl-D-alanine-adding enzyme</fullName>
    </alternativeName>
</protein>
<dbReference type="STRING" id="1291764.GCA_001311235_00804"/>
<comment type="function">
    <text evidence="10 11">Involved in cell wall formation. Catalyzes the final step in the synthesis of UDP-N-acetylmuramoyl-pentapeptide, the precursor of murein.</text>
</comment>
<gene>
    <name evidence="10" type="primary">murF</name>
    <name evidence="15" type="ORF">RT41_GL001063</name>
</gene>
<evidence type="ECO:0000256" key="4">
    <source>
        <dbReference type="ARBA" id="ARBA00022741"/>
    </source>
</evidence>
<keyword evidence="3 10" id="KW-0132">Cell division</keyword>
<evidence type="ECO:0000259" key="12">
    <source>
        <dbReference type="Pfam" id="PF01225"/>
    </source>
</evidence>
<dbReference type="SUPFAM" id="SSF63418">
    <property type="entry name" value="MurE/MurF N-terminal domain"/>
    <property type="match status" value="1"/>
</dbReference>
<evidence type="ECO:0000313" key="16">
    <source>
        <dbReference type="Proteomes" id="UP000218181"/>
    </source>
</evidence>
<dbReference type="EC" id="6.3.2.10" evidence="10 11"/>
<dbReference type="Gene3D" id="3.90.190.20">
    <property type="entry name" value="Mur ligase, C-terminal domain"/>
    <property type="match status" value="1"/>
</dbReference>
<feature type="binding site" evidence="10">
    <location>
        <begin position="106"/>
        <end position="112"/>
    </location>
    <ligand>
        <name>ATP</name>
        <dbReference type="ChEBI" id="CHEBI:30616"/>
    </ligand>
</feature>
<dbReference type="GO" id="GO:0071555">
    <property type="term" value="P:cell wall organization"/>
    <property type="evidence" value="ECO:0007669"/>
    <property type="project" value="UniProtKB-KW"/>
</dbReference>
<accession>A0A2A5RMY2</accession>
<dbReference type="PANTHER" id="PTHR43024">
    <property type="entry name" value="UDP-N-ACETYLMURAMOYL-TRIPEPTIDE--D-ALANYL-D-ALANINE LIGASE"/>
    <property type="match status" value="1"/>
</dbReference>
<dbReference type="GO" id="GO:0005737">
    <property type="term" value="C:cytoplasm"/>
    <property type="evidence" value="ECO:0007669"/>
    <property type="project" value="UniProtKB-SubCell"/>
</dbReference>
<dbReference type="AlphaFoldDB" id="A0A2A5RMY2"/>
<dbReference type="OrthoDB" id="9801978at2"/>
<evidence type="ECO:0000256" key="1">
    <source>
        <dbReference type="ARBA" id="ARBA00022490"/>
    </source>
</evidence>
<dbReference type="HAMAP" id="MF_02019">
    <property type="entry name" value="MurF"/>
    <property type="match status" value="1"/>
</dbReference>
<keyword evidence="9 10" id="KW-0961">Cell wall biogenesis/degradation</keyword>
<sequence length="447" mass="50054">MKLTLKEIAKVVHAKNDWSVLTDREIPKIEFDSRLIEPGDLFLPLKGVRDGHDFIPTAFENGAFATFSEKKVEQTHLLVDDCLKAFQELAKYYLEKTNVEVIAVTGSNGKTTTKDMIAAVLSEKYSTYKTQGNHNNEIGLPYTVLHMPDNTQKLVLEMGMDHPGDIDFLSNLAQPDLAIITLIGEAHLEFMGNRRNIAKGKMGIQAGLGVENELIAPADPIINEFIYNQQKITRFGADEDIFVTNLVEHRNYLSFNTNFLNVTITIPVPGKYNATNAMLAAYVGFKMGLSEKEIKQGLEHVELTRNRTEWKKAANGADILADVYNANPTAMRLILETFQAIEKNEGGRKLVVLADMLELGNQSAELHAKMIESLNFEILDKVYLYGPMMKSLYQVANGNPNVSYFTDLENLSATIKKDLQPNDQILFKGSNGMKLFNVIEDLEKNIS</sequence>
<proteinExistence type="inferred from homology"/>
<evidence type="ECO:0000256" key="2">
    <source>
        <dbReference type="ARBA" id="ARBA00022598"/>
    </source>
</evidence>
<comment type="catalytic activity">
    <reaction evidence="11">
        <text>D-alanyl-D-alanine + UDP-N-acetyl-alpha-D-muramoyl-L-alanyl-gamma-D-glutamyl-meso-2,6-diaminopimelate + ATP = UDP-N-acetyl-alpha-D-muramoyl-L-alanyl-gamma-D-glutamyl-meso-2,6-diaminopimeloyl-D-alanyl-D-alanine + ADP + phosphate + H(+)</text>
        <dbReference type="Rhea" id="RHEA:28374"/>
        <dbReference type="ChEBI" id="CHEBI:15378"/>
        <dbReference type="ChEBI" id="CHEBI:30616"/>
        <dbReference type="ChEBI" id="CHEBI:43474"/>
        <dbReference type="ChEBI" id="CHEBI:57822"/>
        <dbReference type="ChEBI" id="CHEBI:61386"/>
        <dbReference type="ChEBI" id="CHEBI:83905"/>
        <dbReference type="ChEBI" id="CHEBI:456216"/>
        <dbReference type="EC" id="6.3.2.10"/>
    </reaction>
</comment>
<feature type="domain" description="Mur ligase central" evidence="14">
    <location>
        <begin position="104"/>
        <end position="283"/>
    </location>
</feature>
<evidence type="ECO:0000256" key="3">
    <source>
        <dbReference type="ARBA" id="ARBA00022618"/>
    </source>
</evidence>
<dbReference type="SUPFAM" id="SSF53623">
    <property type="entry name" value="MurD-like peptide ligases, catalytic domain"/>
    <property type="match status" value="1"/>
</dbReference>
<comment type="subcellular location">
    <subcellularLocation>
        <location evidence="10 11">Cytoplasm</location>
    </subcellularLocation>
</comment>
<keyword evidence="6 10" id="KW-0133">Cell shape</keyword>
<dbReference type="Pfam" id="PF08245">
    <property type="entry name" value="Mur_ligase_M"/>
    <property type="match status" value="1"/>
</dbReference>
<dbReference type="Pfam" id="PF01225">
    <property type="entry name" value="Mur_ligase"/>
    <property type="match status" value="1"/>
</dbReference>
<feature type="domain" description="Mur ligase C-terminal" evidence="13">
    <location>
        <begin position="307"/>
        <end position="430"/>
    </location>
</feature>
<dbReference type="Pfam" id="PF02875">
    <property type="entry name" value="Mur_ligase_C"/>
    <property type="match status" value="1"/>
</dbReference>
<name>A0A2A5RMY2_9LACT</name>
<evidence type="ECO:0000259" key="13">
    <source>
        <dbReference type="Pfam" id="PF02875"/>
    </source>
</evidence>
<organism evidence="15 16">
    <name type="scientific">Lactococcus fujiensis JCM 16395</name>
    <dbReference type="NCBI Taxonomy" id="1291764"/>
    <lineage>
        <taxon>Bacteria</taxon>
        <taxon>Bacillati</taxon>
        <taxon>Bacillota</taxon>
        <taxon>Bacilli</taxon>
        <taxon>Lactobacillales</taxon>
        <taxon>Streptococcaceae</taxon>
        <taxon>Lactococcus</taxon>
    </lineage>
</organism>
<comment type="pathway">
    <text evidence="10 11">Cell wall biogenesis; peptidoglycan biosynthesis.</text>
</comment>
<dbReference type="GO" id="GO:0047480">
    <property type="term" value="F:UDP-N-acetylmuramoyl-tripeptide-D-alanyl-D-alanine ligase activity"/>
    <property type="evidence" value="ECO:0007669"/>
    <property type="project" value="UniProtKB-UniRule"/>
</dbReference>
<dbReference type="InterPro" id="IPR036565">
    <property type="entry name" value="Mur-like_cat_sf"/>
</dbReference>
<keyword evidence="5 10" id="KW-0067">ATP-binding</keyword>
<keyword evidence="4 10" id="KW-0547">Nucleotide-binding</keyword>
<evidence type="ECO:0000256" key="7">
    <source>
        <dbReference type="ARBA" id="ARBA00022984"/>
    </source>
</evidence>
<keyword evidence="8 10" id="KW-0131">Cell cycle</keyword>
<comment type="catalytic activity">
    <reaction evidence="10">
        <text>UDP-N-acetyl-alpha-D-muramoyl-L-alanyl-gamma-D-glutamyl-L-lysine + D-alanyl-D-alanine + ATP = UDP-N-acetyl-alpha-D-muramoyl-L-alanyl-gamma-D-glutamyl-L-lysyl-D-alanyl-D-alanine + ADP + phosphate + H(+)</text>
        <dbReference type="Rhea" id="RHEA:16085"/>
        <dbReference type="ChEBI" id="CHEBI:15378"/>
        <dbReference type="ChEBI" id="CHEBI:30616"/>
        <dbReference type="ChEBI" id="CHEBI:43474"/>
        <dbReference type="ChEBI" id="CHEBI:57822"/>
        <dbReference type="ChEBI" id="CHEBI:70758"/>
        <dbReference type="ChEBI" id="CHEBI:83903"/>
        <dbReference type="ChEBI" id="CHEBI:456216"/>
        <dbReference type="EC" id="6.3.2.10"/>
    </reaction>
</comment>
<dbReference type="InterPro" id="IPR004101">
    <property type="entry name" value="Mur_ligase_C"/>
</dbReference>
<dbReference type="GO" id="GO:0008766">
    <property type="term" value="F:UDP-N-acetylmuramoylalanyl-D-glutamyl-2,6-diaminopimelate-D-alanyl-D-alanine ligase activity"/>
    <property type="evidence" value="ECO:0007669"/>
    <property type="project" value="RHEA"/>
</dbReference>
<dbReference type="GO" id="GO:0008360">
    <property type="term" value="P:regulation of cell shape"/>
    <property type="evidence" value="ECO:0007669"/>
    <property type="project" value="UniProtKB-KW"/>
</dbReference>
<dbReference type="Proteomes" id="UP000218181">
    <property type="component" value="Unassembled WGS sequence"/>
</dbReference>
<dbReference type="InterPro" id="IPR013221">
    <property type="entry name" value="Mur_ligase_cen"/>
</dbReference>
<keyword evidence="2 10" id="KW-0436">Ligase</keyword>
<dbReference type="GO" id="GO:0005524">
    <property type="term" value="F:ATP binding"/>
    <property type="evidence" value="ECO:0007669"/>
    <property type="project" value="UniProtKB-UniRule"/>
</dbReference>
<keyword evidence="7 10" id="KW-0573">Peptidoglycan synthesis</keyword>
<dbReference type="UniPathway" id="UPA00219"/>
<dbReference type="GO" id="GO:0009252">
    <property type="term" value="P:peptidoglycan biosynthetic process"/>
    <property type="evidence" value="ECO:0007669"/>
    <property type="project" value="UniProtKB-UniRule"/>
</dbReference>
<evidence type="ECO:0000313" key="15">
    <source>
        <dbReference type="EMBL" id="PCS00681.1"/>
    </source>
</evidence>
<dbReference type="Gene3D" id="3.40.1190.10">
    <property type="entry name" value="Mur-like, catalytic domain"/>
    <property type="match status" value="1"/>
</dbReference>
<comment type="similarity">
    <text evidence="10">Belongs to the MurCDEF family. MurF subfamily.</text>
</comment>
<dbReference type="InterPro" id="IPR051046">
    <property type="entry name" value="MurCDEF_CellWall_CoF430Synth"/>
</dbReference>
<evidence type="ECO:0000256" key="8">
    <source>
        <dbReference type="ARBA" id="ARBA00023306"/>
    </source>
</evidence>
<evidence type="ECO:0000256" key="6">
    <source>
        <dbReference type="ARBA" id="ARBA00022960"/>
    </source>
</evidence>
<evidence type="ECO:0000256" key="10">
    <source>
        <dbReference type="HAMAP-Rule" id="MF_02019"/>
    </source>
</evidence>
<dbReference type="Gene3D" id="3.40.1390.10">
    <property type="entry name" value="MurE/MurF, N-terminal domain"/>
    <property type="match status" value="1"/>
</dbReference>
<dbReference type="InterPro" id="IPR036615">
    <property type="entry name" value="Mur_ligase_C_dom_sf"/>
</dbReference>
<keyword evidence="1 10" id="KW-0963">Cytoplasm</keyword>
<dbReference type="RefSeq" id="WP_096817475.1">
    <property type="nucleotide sequence ID" value="NZ_JXJU01000003.1"/>
</dbReference>
<dbReference type="NCBIfam" id="TIGR01143">
    <property type="entry name" value="murF"/>
    <property type="match status" value="1"/>
</dbReference>
<dbReference type="SUPFAM" id="SSF53244">
    <property type="entry name" value="MurD-like peptide ligases, peptide-binding domain"/>
    <property type="match status" value="1"/>
</dbReference>
<dbReference type="InterPro" id="IPR000713">
    <property type="entry name" value="Mur_ligase_N"/>
</dbReference>
<dbReference type="GO" id="GO:0051301">
    <property type="term" value="P:cell division"/>
    <property type="evidence" value="ECO:0007669"/>
    <property type="project" value="UniProtKB-KW"/>
</dbReference>
<keyword evidence="16" id="KW-1185">Reference proteome</keyword>
<dbReference type="EMBL" id="JXJU01000003">
    <property type="protein sequence ID" value="PCS00681.1"/>
    <property type="molecule type" value="Genomic_DNA"/>
</dbReference>
<comment type="caution">
    <text evidence="15">The sequence shown here is derived from an EMBL/GenBank/DDBJ whole genome shotgun (WGS) entry which is preliminary data.</text>
</comment>
<feature type="domain" description="Mur ligase N-terminal catalytic" evidence="12">
    <location>
        <begin position="28"/>
        <end position="74"/>
    </location>
</feature>
<evidence type="ECO:0000259" key="14">
    <source>
        <dbReference type="Pfam" id="PF08245"/>
    </source>
</evidence>
<evidence type="ECO:0000256" key="5">
    <source>
        <dbReference type="ARBA" id="ARBA00022840"/>
    </source>
</evidence>
<evidence type="ECO:0000256" key="11">
    <source>
        <dbReference type="RuleBase" id="RU004136"/>
    </source>
</evidence>
<dbReference type="PANTHER" id="PTHR43024:SF1">
    <property type="entry name" value="UDP-N-ACETYLMURAMOYL-TRIPEPTIDE--D-ALANYL-D-ALANINE LIGASE"/>
    <property type="match status" value="1"/>
</dbReference>
<dbReference type="InterPro" id="IPR005863">
    <property type="entry name" value="UDP-N-AcMur_synth"/>
</dbReference>
<dbReference type="InterPro" id="IPR035911">
    <property type="entry name" value="MurE/MurF_N"/>
</dbReference>
<reference evidence="15 16" key="1">
    <citation type="submission" date="2014-12" db="EMBL/GenBank/DDBJ databases">
        <title>Draft genome sequences of 10 type strains of Lactococcus.</title>
        <authorList>
            <person name="Sun Z."/>
            <person name="Zhong Z."/>
            <person name="Liu W."/>
            <person name="Zhang W."/>
            <person name="Zhang H."/>
        </authorList>
    </citation>
    <scope>NUCLEOTIDE SEQUENCE [LARGE SCALE GENOMIC DNA]</scope>
    <source>
        <strain evidence="15 16">JCM 16395</strain>
    </source>
</reference>